<keyword evidence="1" id="KW-0433">Leucine-rich repeat</keyword>
<protein>
    <submittedName>
        <fullName evidence="6">Putative secreted protein (Por secretion system target)</fullName>
    </submittedName>
</protein>
<dbReference type="InterPro" id="IPR032675">
    <property type="entry name" value="LRR_dom_sf"/>
</dbReference>
<accession>A0A3D9N1W7</accession>
<feature type="chain" id="PRO_5017611683" evidence="4">
    <location>
        <begin position="20"/>
        <end position="568"/>
    </location>
</feature>
<evidence type="ECO:0000313" key="6">
    <source>
        <dbReference type="EMBL" id="REE25678.1"/>
    </source>
</evidence>
<dbReference type="SUPFAM" id="SSF52058">
    <property type="entry name" value="L domain-like"/>
    <property type="match status" value="2"/>
</dbReference>
<dbReference type="Gene3D" id="3.80.10.10">
    <property type="entry name" value="Ribonuclease Inhibitor"/>
    <property type="match status" value="2"/>
</dbReference>
<dbReference type="EMBL" id="QREI01000002">
    <property type="protein sequence ID" value="REE25678.1"/>
    <property type="molecule type" value="Genomic_DNA"/>
</dbReference>
<dbReference type="GO" id="GO:0035591">
    <property type="term" value="F:signaling adaptor activity"/>
    <property type="evidence" value="ECO:0007669"/>
    <property type="project" value="TreeGrafter"/>
</dbReference>
<evidence type="ECO:0000313" key="7">
    <source>
        <dbReference type="Proteomes" id="UP000256919"/>
    </source>
</evidence>
<dbReference type="InterPro" id="IPR052574">
    <property type="entry name" value="CDIRP"/>
</dbReference>
<evidence type="ECO:0000256" key="1">
    <source>
        <dbReference type="ARBA" id="ARBA00022614"/>
    </source>
</evidence>
<dbReference type="PANTHER" id="PTHR47566:SF1">
    <property type="entry name" value="PROTEIN NUD1"/>
    <property type="match status" value="1"/>
</dbReference>
<sequence>MKTKILLLAFFSLAISAYSQNTYVPDDNFENYLETHNTSGNVVAVGDPTSLGNGIANDDYVTTAKINTIGYLDVSNQGISDLTGIESFTALQSLNCGYNQLTDLNVTQNSALLVLRCYHNQLTGLNVSFNYYLETLECNDNEIVTLDFSQNYPLSYVSCYNNQIIGLDFSQNIALYTLLAYNNQLYSLIMKNVNNVAISNFNVLNNPYLTCIEVDDEDWSTANWLNVDATAVYSEDCAHVGLTYVPDDNFENYLETHDAAGTIVSVGDSNSMGNGVAGDDYVTTASIDSVINLDVTSQAILDLTGIEDFDALENLRSVNNQLTSVDLTQNILLKKLYLNNNQLANLDVSQNILLEYLDISSNEISTIDVTQNIDLDHFYITNNPITTIDVSQNIALEYFHCNSTELTSLDLTQNIVLFRLYCQNNSLTSLNMRNGNNSNLNGQFFNSSNNPYLTSIEVDDAVYSATNWTNKDNASTFVNNQTECAALSTSEFTQIDFNVFPNPVKHELTVSITNEASYSLITVSGQVIKNGQLQSGENTLNVSSFSNGLYFLQVKTEKGISTKKIIKD</sequence>
<feature type="domain" description="Secretion system C-terminal sorting" evidence="5">
    <location>
        <begin position="499"/>
        <end position="566"/>
    </location>
</feature>
<comment type="caution">
    <text evidence="6">The sequence shown here is derived from an EMBL/GenBank/DDBJ whole genome shotgun (WGS) entry which is preliminary data.</text>
</comment>
<organism evidence="6 7">
    <name type="scientific">Winogradskyella pacifica</name>
    <dbReference type="NCBI Taxonomy" id="664642"/>
    <lineage>
        <taxon>Bacteria</taxon>
        <taxon>Pseudomonadati</taxon>
        <taxon>Bacteroidota</taxon>
        <taxon>Flavobacteriia</taxon>
        <taxon>Flavobacteriales</taxon>
        <taxon>Flavobacteriaceae</taxon>
        <taxon>Winogradskyella</taxon>
    </lineage>
</organism>
<dbReference type="Pfam" id="PF18962">
    <property type="entry name" value="Por_Secre_tail"/>
    <property type="match status" value="1"/>
</dbReference>
<evidence type="ECO:0000256" key="4">
    <source>
        <dbReference type="SAM" id="SignalP"/>
    </source>
</evidence>
<dbReference type="OrthoDB" id="1081439at2"/>
<dbReference type="NCBIfam" id="TIGR04183">
    <property type="entry name" value="Por_Secre_tail"/>
    <property type="match status" value="1"/>
</dbReference>
<keyword evidence="2 4" id="KW-0732">Signal</keyword>
<dbReference type="PANTHER" id="PTHR47566">
    <property type="match status" value="1"/>
</dbReference>
<evidence type="ECO:0000256" key="2">
    <source>
        <dbReference type="ARBA" id="ARBA00022729"/>
    </source>
</evidence>
<keyword evidence="3" id="KW-0677">Repeat</keyword>
<dbReference type="AlphaFoldDB" id="A0A3D9N1W7"/>
<name>A0A3D9N1W7_9FLAO</name>
<reference evidence="6 7" key="1">
    <citation type="submission" date="2018-07" db="EMBL/GenBank/DDBJ databases">
        <title>Genomic Encyclopedia of Type Strains, Phase III (KMG-III): the genomes of soil and plant-associated and newly described type strains.</title>
        <authorList>
            <person name="Whitman W."/>
        </authorList>
    </citation>
    <scope>NUCLEOTIDE SEQUENCE [LARGE SCALE GENOMIC DNA]</scope>
    <source>
        <strain evidence="6 7">CECT 7948</strain>
    </source>
</reference>
<gene>
    <name evidence="6" type="ORF">DFQ09_102269</name>
</gene>
<dbReference type="Proteomes" id="UP000256919">
    <property type="component" value="Unassembled WGS sequence"/>
</dbReference>
<dbReference type="InterPro" id="IPR026444">
    <property type="entry name" value="Secre_tail"/>
</dbReference>
<feature type="signal peptide" evidence="4">
    <location>
        <begin position="1"/>
        <end position="19"/>
    </location>
</feature>
<proteinExistence type="predicted"/>
<evidence type="ECO:0000256" key="3">
    <source>
        <dbReference type="ARBA" id="ARBA00022737"/>
    </source>
</evidence>
<evidence type="ECO:0000259" key="5">
    <source>
        <dbReference type="Pfam" id="PF18962"/>
    </source>
</evidence>
<keyword evidence="7" id="KW-1185">Reference proteome</keyword>
<dbReference type="RefSeq" id="WP_115808659.1">
    <property type="nucleotide sequence ID" value="NZ_QREI01000002.1"/>
</dbReference>